<name>A0AB39BTS9_9BACI</name>
<keyword evidence="5" id="KW-0175">Coiled coil</keyword>
<evidence type="ECO:0000256" key="3">
    <source>
        <dbReference type="ARBA" id="ARBA00022989"/>
    </source>
</evidence>
<reference evidence="8" key="1">
    <citation type="submission" date="2024-07" db="EMBL/GenBank/DDBJ databases">
        <title>Identification and characteristics of an arsenic-resistant bacterial isolate, which belongs to a novel species.</title>
        <authorList>
            <person name="Juszczyk A."/>
            <person name="Kowalczyk A."/>
            <person name="Was K."/>
            <person name="Kosowicz W."/>
            <person name="Budzyn A."/>
            <person name="Latowski D."/>
        </authorList>
    </citation>
    <scope>NUCLEOTIDE SEQUENCE</scope>
    <source>
        <strain evidence="8">As8PL</strain>
    </source>
</reference>
<feature type="transmembrane region" description="Helical" evidence="6">
    <location>
        <begin position="708"/>
        <end position="727"/>
    </location>
</feature>
<feature type="transmembrane region" description="Helical" evidence="6">
    <location>
        <begin position="637"/>
        <end position="656"/>
    </location>
</feature>
<feature type="domain" description="ABC-2 type transporter transmembrane" evidence="7">
    <location>
        <begin position="23"/>
        <end position="161"/>
    </location>
</feature>
<feature type="transmembrane region" description="Helical" evidence="6">
    <location>
        <begin position="787"/>
        <end position="812"/>
    </location>
</feature>
<dbReference type="AlphaFoldDB" id="A0AB39BTS9"/>
<feature type="transmembrane region" description="Helical" evidence="6">
    <location>
        <begin position="18"/>
        <end position="40"/>
    </location>
</feature>
<gene>
    <name evidence="8" type="ORF">AB3N04_02980</name>
</gene>
<dbReference type="PANTHER" id="PTHR43077:SF5">
    <property type="entry name" value="PHAGE INFECTION PROTEIN"/>
    <property type="match status" value="1"/>
</dbReference>
<evidence type="ECO:0000256" key="5">
    <source>
        <dbReference type="SAM" id="Coils"/>
    </source>
</evidence>
<dbReference type="RefSeq" id="WP_368504656.1">
    <property type="nucleotide sequence ID" value="NZ_CP162551.1"/>
</dbReference>
<evidence type="ECO:0000259" key="7">
    <source>
        <dbReference type="Pfam" id="PF12698"/>
    </source>
</evidence>
<dbReference type="GO" id="GO:0016020">
    <property type="term" value="C:membrane"/>
    <property type="evidence" value="ECO:0007669"/>
    <property type="project" value="UniProtKB-SubCell"/>
</dbReference>
<proteinExistence type="predicted"/>
<dbReference type="InterPro" id="IPR051328">
    <property type="entry name" value="T7SS_ABC-Transporter"/>
</dbReference>
<evidence type="ECO:0000256" key="4">
    <source>
        <dbReference type="ARBA" id="ARBA00023136"/>
    </source>
</evidence>
<dbReference type="InterPro" id="IPR013525">
    <property type="entry name" value="ABC2_TM"/>
</dbReference>
<feature type="domain" description="ABC-2 type transporter transmembrane" evidence="7">
    <location>
        <begin position="552"/>
        <end position="807"/>
    </location>
</feature>
<dbReference type="GO" id="GO:0140359">
    <property type="term" value="F:ABC-type transporter activity"/>
    <property type="evidence" value="ECO:0007669"/>
    <property type="project" value="InterPro"/>
</dbReference>
<protein>
    <submittedName>
        <fullName evidence="8">YhgE/Pip family protein</fullName>
    </submittedName>
</protein>
<dbReference type="InterPro" id="IPR017500">
    <property type="entry name" value="Phage_infect_YhgE_N"/>
</dbReference>
<keyword evidence="2 6" id="KW-0812">Transmembrane</keyword>
<sequence length="829" mass="93292">MRGYLGELRGIWNQKKMVIALLGIVFMPLLYGGVLVWSFWDPYGQLDQLPVAVVNEDRGAIIEGEQLNAGRDFVNELKKDPVLDFHFVSKNEAERGLSEHDYYFYVEIPKTFSEDISTLKESSPTNARVYYEVNEDYNYVSSQIAANVVEEMEKELSSTLTLAYIEIANDAFSDLTDAVIALEEGSSKIAVGNENASESMNRLKDGLMSIKEGAADLQSGMSEATEGSDELEAGFEKARREILAFTDSTNVDEMFRDTNQLVTEAITHLESSDTEELAKVIDKLDGHLREVNVQLNQADEQVQVLSEKVVTMQNQVNLFQQELDRVFTTLDKYSQELTIGLDHSLDELKQWNENIQSTSDRLNGSLGAFEDLQLQIEQLPAILDGIYPDWREHEELVNWYAGANQRAIKFGEVQREFKESFKMIQTKTPELIENLEERQQKINNELVAVNSKIEESQSTLDQFFQETNEQSEELLRVLNQLSDALQTVEKALPNSLNGEEVTKNFTNQYDDVLNTLYQVDEKMNSAQSFFQKSQEASRDAFSGVQQLNAGLHELLNGTNRLHHSLKNASAGSEDLVDGLITLRDGSDDLAFKMNELKDVLLKVNPNQEQENMVVSPVQSNSHSPLEDQSYGVGLSPYFLSIGLYVGGLTLSIIYPFRAPLAQHQTAWQWYSGKLGVVLTVGFLQSSLVTLFMLYVLKLDVASKVAFTSFTIFTSMVFLSLIFFLVSVLDNPGRFIAIILLILQLGGSAGSFPIEMLASPLQTLHGWLPMTYSVLGFRSVIFMGVNTFLWNSVVFMLILMVLTLVGAFVYFHFAFKRQGNKKKNLKEAVS</sequence>
<organism evidence="8">
    <name type="scientific">Alkalihalophilus sp. As8PL</name>
    <dbReference type="NCBI Taxonomy" id="3237103"/>
    <lineage>
        <taxon>Bacteria</taxon>
        <taxon>Bacillati</taxon>
        <taxon>Bacillota</taxon>
        <taxon>Bacilli</taxon>
        <taxon>Bacillales</taxon>
        <taxon>Bacillaceae</taxon>
        <taxon>Alkalihalophilus</taxon>
    </lineage>
</organism>
<dbReference type="SUPFAM" id="SSF58104">
    <property type="entry name" value="Methyl-accepting chemotaxis protein (MCP) signaling domain"/>
    <property type="match status" value="1"/>
</dbReference>
<dbReference type="Gene3D" id="1.10.287.950">
    <property type="entry name" value="Methyl-accepting chemotaxis protein"/>
    <property type="match status" value="1"/>
</dbReference>
<evidence type="ECO:0000256" key="2">
    <source>
        <dbReference type="ARBA" id="ARBA00022692"/>
    </source>
</evidence>
<feature type="coiled-coil region" evidence="5">
    <location>
        <begin position="281"/>
        <end position="315"/>
    </location>
</feature>
<dbReference type="NCBIfam" id="TIGR03062">
    <property type="entry name" value="pip_yhgE_Cterm"/>
    <property type="match status" value="1"/>
</dbReference>
<keyword evidence="3 6" id="KW-1133">Transmembrane helix</keyword>
<feature type="transmembrane region" description="Helical" evidence="6">
    <location>
        <begin position="676"/>
        <end position="696"/>
    </location>
</feature>
<dbReference type="EMBL" id="CP162551">
    <property type="protein sequence ID" value="XDI37297.1"/>
    <property type="molecule type" value="Genomic_DNA"/>
</dbReference>
<evidence type="ECO:0000313" key="8">
    <source>
        <dbReference type="EMBL" id="XDI37297.1"/>
    </source>
</evidence>
<evidence type="ECO:0000256" key="6">
    <source>
        <dbReference type="SAM" id="Phobius"/>
    </source>
</evidence>
<dbReference type="Gene3D" id="3.40.1710.10">
    <property type="entry name" value="abc type-2 transporter like domain"/>
    <property type="match status" value="1"/>
</dbReference>
<dbReference type="Pfam" id="PF12698">
    <property type="entry name" value="ABC2_membrane_3"/>
    <property type="match status" value="2"/>
</dbReference>
<dbReference type="PANTHER" id="PTHR43077">
    <property type="entry name" value="TRANSPORT PERMEASE YVFS-RELATED"/>
    <property type="match status" value="1"/>
</dbReference>
<dbReference type="InterPro" id="IPR017501">
    <property type="entry name" value="Phage_infect_YhgE_C"/>
</dbReference>
<keyword evidence="4 6" id="KW-0472">Membrane</keyword>
<feature type="transmembrane region" description="Helical" evidence="6">
    <location>
        <begin position="734"/>
        <end position="753"/>
    </location>
</feature>
<evidence type="ECO:0000256" key="1">
    <source>
        <dbReference type="ARBA" id="ARBA00004141"/>
    </source>
</evidence>
<feature type="coiled-coil region" evidence="5">
    <location>
        <begin position="432"/>
        <end position="491"/>
    </location>
</feature>
<dbReference type="NCBIfam" id="TIGR03061">
    <property type="entry name" value="pip_yhgE_Nterm"/>
    <property type="match status" value="1"/>
</dbReference>
<accession>A0AB39BTS9</accession>
<comment type="subcellular location">
    <subcellularLocation>
        <location evidence="1">Membrane</location>
        <topology evidence="1">Multi-pass membrane protein</topology>
    </subcellularLocation>
</comment>